<comment type="caution">
    <text evidence="1">The sequence shown here is derived from an EMBL/GenBank/DDBJ whole genome shotgun (WGS) entry which is preliminary data.</text>
</comment>
<name>A0A540MQR7_MALBA</name>
<accession>A0A540MQR7</accession>
<gene>
    <name evidence="1" type="ORF">C1H46_013246</name>
</gene>
<dbReference type="Proteomes" id="UP000315295">
    <property type="component" value="Unassembled WGS sequence"/>
</dbReference>
<sequence length="73" mass="8153">MWRQLRNPHCNHTIPDKSFYAASSVLPPSLQSSASSLSSTYTVATFITIFSRFLKRIGTTKLKLLDHKKGAAE</sequence>
<protein>
    <submittedName>
        <fullName evidence="1">Uncharacterized protein</fullName>
    </submittedName>
</protein>
<keyword evidence="2" id="KW-1185">Reference proteome</keyword>
<proteinExistence type="predicted"/>
<organism evidence="1 2">
    <name type="scientific">Malus baccata</name>
    <name type="common">Siberian crab apple</name>
    <name type="synonym">Pyrus baccata</name>
    <dbReference type="NCBI Taxonomy" id="106549"/>
    <lineage>
        <taxon>Eukaryota</taxon>
        <taxon>Viridiplantae</taxon>
        <taxon>Streptophyta</taxon>
        <taxon>Embryophyta</taxon>
        <taxon>Tracheophyta</taxon>
        <taxon>Spermatophyta</taxon>
        <taxon>Magnoliopsida</taxon>
        <taxon>eudicotyledons</taxon>
        <taxon>Gunneridae</taxon>
        <taxon>Pentapetalae</taxon>
        <taxon>rosids</taxon>
        <taxon>fabids</taxon>
        <taxon>Rosales</taxon>
        <taxon>Rosaceae</taxon>
        <taxon>Amygdaloideae</taxon>
        <taxon>Maleae</taxon>
        <taxon>Malus</taxon>
    </lineage>
</organism>
<evidence type="ECO:0000313" key="1">
    <source>
        <dbReference type="EMBL" id="TQE01156.1"/>
    </source>
</evidence>
<reference evidence="1 2" key="1">
    <citation type="journal article" date="2019" name="G3 (Bethesda)">
        <title>Sequencing of a Wild Apple (Malus baccata) Genome Unravels the Differences Between Cultivated and Wild Apple Species Regarding Disease Resistance and Cold Tolerance.</title>
        <authorList>
            <person name="Chen X."/>
        </authorList>
    </citation>
    <scope>NUCLEOTIDE SEQUENCE [LARGE SCALE GENOMIC DNA]</scope>
    <source>
        <strain evidence="2">cv. Shandingzi</strain>
        <tissue evidence="1">Leaves</tissue>
    </source>
</reference>
<dbReference type="EMBL" id="VIEB01000201">
    <property type="protein sequence ID" value="TQE01156.1"/>
    <property type="molecule type" value="Genomic_DNA"/>
</dbReference>
<dbReference type="AlphaFoldDB" id="A0A540MQR7"/>
<evidence type="ECO:0000313" key="2">
    <source>
        <dbReference type="Proteomes" id="UP000315295"/>
    </source>
</evidence>